<comment type="caution">
    <text evidence="1">The sequence shown here is derived from an EMBL/GenBank/DDBJ whole genome shotgun (WGS) entry which is preliminary data.</text>
</comment>
<organism evidence="1 2">
    <name type="scientific">Actinocrinis puniceicyclus</name>
    <dbReference type="NCBI Taxonomy" id="977794"/>
    <lineage>
        <taxon>Bacteria</taxon>
        <taxon>Bacillati</taxon>
        <taxon>Actinomycetota</taxon>
        <taxon>Actinomycetes</taxon>
        <taxon>Catenulisporales</taxon>
        <taxon>Actinospicaceae</taxon>
        <taxon>Actinocrinis</taxon>
    </lineage>
</organism>
<evidence type="ECO:0000313" key="2">
    <source>
        <dbReference type="Proteomes" id="UP000677913"/>
    </source>
</evidence>
<dbReference type="Proteomes" id="UP000677913">
    <property type="component" value="Unassembled WGS sequence"/>
</dbReference>
<dbReference type="Pfam" id="PF02810">
    <property type="entry name" value="SEC-C"/>
    <property type="match status" value="1"/>
</dbReference>
<dbReference type="SUPFAM" id="SSF103642">
    <property type="entry name" value="Sec-C motif"/>
    <property type="match status" value="1"/>
</dbReference>
<dbReference type="Gene3D" id="3.10.450.50">
    <property type="match status" value="1"/>
</dbReference>
<sequence length="684" mass="74161">MSQPDSDRVAHLVRLLRDGSDDALASDLLARLGLPAQLLLSRGFGPRGHVDERDRRDALAFLAALAAGDARPAVAQRHRLADAAVLDLVAHHVEAAAARVAPGAFAWSAGLDALAAAPDQPAGLRAAALLLRARVAEGGGRAESARALVTEALDLEPKLLPAVRDAAEYALCAGDWARAWRLASSISEDSIAANVLPCLEDLRRAPMVSGRPGRNQPCPCGSGRKYKGCCEAKDAAAAEHPLSDRAVALYAMIATYAQRGARSEVHDRLLAHALGEVGAASMCLDLAILDGGAAERFLAERGFLLRDDERELLGRWLSTPMDLYEVTWTRPGFRVRLRSLVGGPQEVELDDRLLSSSVGRLDLLAARFLWDGTRARALGAAAWVNREDRREAQKLFSDGPVRPDAAALVAGGFAPRILELIVGDRTGPIELVNLDQEEYRLCNTVLALPDVYESWIALIEDCEPVPDPPLRDLNGYLAFHERMPDRFLWFDGEHIELVGKLENGSFHNLGTLEFDGLAGVVKVTTNSESRMAVLIELVRERVAEAKELRRTVQSVEELTGPRVTERTLSESARTIRRRHGVEAAAPEPRRLVFENYFLPLGPDQPALSAHISRGTLTRNLIDSASVDGLTPRQALAAGGASRDEVLAMIDDVAWRRRRAEYEGGSAAAMVDPDELRQALGLTAQ</sequence>
<evidence type="ECO:0000313" key="1">
    <source>
        <dbReference type="EMBL" id="MBS2964847.1"/>
    </source>
</evidence>
<proteinExistence type="predicted"/>
<protein>
    <submittedName>
        <fullName evidence="1">SEC-C domain-containing protein</fullName>
    </submittedName>
</protein>
<reference evidence="1" key="1">
    <citation type="submission" date="2021-04" db="EMBL/GenBank/DDBJ databases">
        <title>Genome based classification of Actinospica acidithermotolerans sp. nov., an actinobacterium isolated from an Indonesian hot spring.</title>
        <authorList>
            <person name="Kusuma A.B."/>
            <person name="Putra K.E."/>
            <person name="Nafisah S."/>
            <person name="Loh J."/>
            <person name="Nouioui I."/>
            <person name="Goodfellow M."/>
        </authorList>
    </citation>
    <scope>NUCLEOTIDE SEQUENCE</scope>
    <source>
        <strain evidence="1">DSM 45618</strain>
    </source>
</reference>
<name>A0A8J7WRV7_9ACTN</name>
<dbReference type="InterPro" id="IPR004027">
    <property type="entry name" value="SEC_C_motif"/>
</dbReference>
<gene>
    <name evidence="1" type="ORF">KGA66_17450</name>
</gene>
<dbReference type="RefSeq" id="WP_211469209.1">
    <property type="nucleotide sequence ID" value="NZ_JAGSXH010000062.1"/>
</dbReference>
<accession>A0A8J7WRV7</accession>
<dbReference type="AlphaFoldDB" id="A0A8J7WRV7"/>
<dbReference type="EMBL" id="JAGSXH010000062">
    <property type="protein sequence ID" value="MBS2964847.1"/>
    <property type="molecule type" value="Genomic_DNA"/>
</dbReference>
<keyword evidence="2" id="KW-1185">Reference proteome</keyword>